<dbReference type="RefSeq" id="WP_379046526.1">
    <property type="nucleotide sequence ID" value="NZ_JBHSKW010000060.1"/>
</dbReference>
<name>A0ABW5TUX8_9SPHI</name>
<dbReference type="Pfam" id="PF01121">
    <property type="entry name" value="CoaE"/>
    <property type="match status" value="1"/>
</dbReference>
<organism evidence="7 8">
    <name type="scientific">Pedobacter alpinus</name>
    <dbReference type="NCBI Taxonomy" id="1590643"/>
    <lineage>
        <taxon>Bacteria</taxon>
        <taxon>Pseudomonadati</taxon>
        <taxon>Bacteroidota</taxon>
        <taxon>Sphingobacteriia</taxon>
        <taxon>Sphingobacteriales</taxon>
        <taxon>Sphingobacteriaceae</taxon>
        <taxon>Pedobacter</taxon>
    </lineage>
</organism>
<accession>A0ABW5TUX8</accession>
<evidence type="ECO:0000313" key="7">
    <source>
        <dbReference type="EMBL" id="MFD2732868.1"/>
    </source>
</evidence>
<keyword evidence="3 5" id="KW-0067">ATP-binding</keyword>
<evidence type="ECO:0000256" key="4">
    <source>
        <dbReference type="ARBA" id="ARBA00022993"/>
    </source>
</evidence>
<comment type="pathway">
    <text evidence="5">Cofactor biosynthesis; coenzyme A biosynthesis; CoA from (R)-pantothenate: step 5/5.</text>
</comment>
<dbReference type="GO" id="GO:0004140">
    <property type="term" value="F:dephospho-CoA kinase activity"/>
    <property type="evidence" value="ECO:0007669"/>
    <property type="project" value="UniProtKB-EC"/>
</dbReference>
<dbReference type="Proteomes" id="UP001597546">
    <property type="component" value="Unassembled WGS sequence"/>
</dbReference>
<dbReference type="PANTHER" id="PTHR10695:SF46">
    <property type="entry name" value="BIFUNCTIONAL COENZYME A SYNTHASE-RELATED"/>
    <property type="match status" value="1"/>
</dbReference>
<comment type="similarity">
    <text evidence="1 5">Belongs to the CoaE family.</text>
</comment>
<keyword evidence="5 7" id="KW-0808">Transferase</keyword>
<dbReference type="CDD" id="cd02022">
    <property type="entry name" value="DPCK"/>
    <property type="match status" value="1"/>
</dbReference>
<keyword evidence="5" id="KW-0963">Cytoplasm</keyword>
<comment type="function">
    <text evidence="5">Catalyzes the phosphorylation of the 3'-hydroxyl group of dephosphocoenzyme A to form coenzyme A.</text>
</comment>
<comment type="subcellular location">
    <subcellularLocation>
        <location evidence="5">Cytoplasm</location>
    </subcellularLocation>
</comment>
<dbReference type="Gene3D" id="3.40.50.300">
    <property type="entry name" value="P-loop containing nucleotide triphosphate hydrolases"/>
    <property type="match status" value="1"/>
</dbReference>
<dbReference type="InterPro" id="IPR027417">
    <property type="entry name" value="P-loop_NTPase"/>
</dbReference>
<evidence type="ECO:0000256" key="1">
    <source>
        <dbReference type="ARBA" id="ARBA00009018"/>
    </source>
</evidence>
<dbReference type="HAMAP" id="MF_00376">
    <property type="entry name" value="Dephospho_CoA_kinase"/>
    <property type="match status" value="1"/>
</dbReference>
<sequence>MMLTIGITGGIGSGKTTVCKIFELLGIPVFYADDVAKHLMVTDEILIDQIKLEFGSAAYLEDGSLNRKHISSIVFSESQKLQKLNSFVHPAVFRAMDSWVKKQNSLYVLKEAALLFESGSYLQNNYNVLVSAPEKARIARVMQRDNISEEKVLERIKSQMSEEEKLAKADFFINNNEQEFLIMQVLKLHHIFTEKALKKD</sequence>
<reference evidence="8" key="1">
    <citation type="journal article" date="2019" name="Int. J. Syst. Evol. Microbiol.">
        <title>The Global Catalogue of Microorganisms (GCM) 10K type strain sequencing project: providing services to taxonomists for standard genome sequencing and annotation.</title>
        <authorList>
            <consortium name="The Broad Institute Genomics Platform"/>
            <consortium name="The Broad Institute Genome Sequencing Center for Infectious Disease"/>
            <person name="Wu L."/>
            <person name="Ma J."/>
        </authorList>
    </citation>
    <scope>NUCLEOTIDE SEQUENCE [LARGE SCALE GENOMIC DNA]</scope>
    <source>
        <strain evidence="8">KCTC 42456</strain>
    </source>
</reference>
<evidence type="ECO:0000256" key="6">
    <source>
        <dbReference type="NCBIfam" id="TIGR00152"/>
    </source>
</evidence>
<keyword evidence="8" id="KW-1185">Reference proteome</keyword>
<comment type="catalytic activity">
    <reaction evidence="5">
        <text>3'-dephospho-CoA + ATP = ADP + CoA + H(+)</text>
        <dbReference type="Rhea" id="RHEA:18245"/>
        <dbReference type="ChEBI" id="CHEBI:15378"/>
        <dbReference type="ChEBI" id="CHEBI:30616"/>
        <dbReference type="ChEBI" id="CHEBI:57287"/>
        <dbReference type="ChEBI" id="CHEBI:57328"/>
        <dbReference type="ChEBI" id="CHEBI:456216"/>
        <dbReference type="EC" id="2.7.1.24"/>
    </reaction>
</comment>
<protein>
    <recommendedName>
        <fullName evidence="5 6">Dephospho-CoA kinase</fullName>
        <ecNumber evidence="5 6">2.7.1.24</ecNumber>
    </recommendedName>
    <alternativeName>
        <fullName evidence="5">Dephosphocoenzyme A kinase</fullName>
    </alternativeName>
</protein>
<feature type="binding site" evidence="5">
    <location>
        <begin position="12"/>
        <end position="17"/>
    </location>
    <ligand>
        <name>ATP</name>
        <dbReference type="ChEBI" id="CHEBI:30616"/>
    </ligand>
</feature>
<dbReference type="EC" id="2.7.1.24" evidence="5 6"/>
<dbReference type="SUPFAM" id="SSF52540">
    <property type="entry name" value="P-loop containing nucleoside triphosphate hydrolases"/>
    <property type="match status" value="1"/>
</dbReference>
<keyword evidence="2 5" id="KW-0547">Nucleotide-binding</keyword>
<keyword evidence="5 7" id="KW-0418">Kinase</keyword>
<dbReference type="PROSITE" id="PS51219">
    <property type="entry name" value="DPCK"/>
    <property type="match status" value="1"/>
</dbReference>
<evidence type="ECO:0000256" key="3">
    <source>
        <dbReference type="ARBA" id="ARBA00022840"/>
    </source>
</evidence>
<evidence type="ECO:0000313" key="8">
    <source>
        <dbReference type="Proteomes" id="UP001597546"/>
    </source>
</evidence>
<dbReference type="InterPro" id="IPR001977">
    <property type="entry name" value="Depp_CoAkinase"/>
</dbReference>
<proteinExistence type="inferred from homology"/>
<evidence type="ECO:0000256" key="2">
    <source>
        <dbReference type="ARBA" id="ARBA00022741"/>
    </source>
</evidence>
<evidence type="ECO:0000256" key="5">
    <source>
        <dbReference type="HAMAP-Rule" id="MF_00376"/>
    </source>
</evidence>
<dbReference type="PANTHER" id="PTHR10695">
    <property type="entry name" value="DEPHOSPHO-COA KINASE-RELATED"/>
    <property type="match status" value="1"/>
</dbReference>
<dbReference type="NCBIfam" id="TIGR00152">
    <property type="entry name" value="dephospho-CoA kinase"/>
    <property type="match status" value="1"/>
</dbReference>
<comment type="caution">
    <text evidence="7">The sequence shown here is derived from an EMBL/GenBank/DDBJ whole genome shotgun (WGS) entry which is preliminary data.</text>
</comment>
<keyword evidence="4 5" id="KW-0173">Coenzyme A biosynthesis</keyword>
<gene>
    <name evidence="5 7" type="primary">coaE</name>
    <name evidence="7" type="ORF">ACFSSE_14250</name>
</gene>
<dbReference type="EMBL" id="JBHULV010000048">
    <property type="protein sequence ID" value="MFD2732868.1"/>
    <property type="molecule type" value="Genomic_DNA"/>
</dbReference>